<comment type="caution">
    <text evidence="2">The sequence shown here is derived from an EMBL/GenBank/DDBJ whole genome shotgun (WGS) entry which is preliminary data.</text>
</comment>
<sequence>MTKQKKQKKKQETKRNVVPLKYTEGEMEHALRETAGVISAAARMLGCTRNTIKKYMREDFPNLLKVKDEIKEDTLDLAEGNLLLNIKDRHPGSIFFYLKTQGQSRGYIERQQIQPVGKDGNPVDPGERRISFDEAVSDETLRALIASAEEIKNRNADKD</sequence>
<dbReference type="GO" id="GO:0043565">
    <property type="term" value="F:sequence-specific DNA binding"/>
    <property type="evidence" value="ECO:0007669"/>
    <property type="project" value="InterPro"/>
</dbReference>
<name>A0A0F9GYH7_9ZZZZ</name>
<gene>
    <name evidence="2" type="ORF">LCGC14_1770410</name>
</gene>
<evidence type="ECO:0000313" key="2">
    <source>
        <dbReference type="EMBL" id="KKM03835.1"/>
    </source>
</evidence>
<accession>A0A0F9GYH7</accession>
<organism evidence="2">
    <name type="scientific">marine sediment metagenome</name>
    <dbReference type="NCBI Taxonomy" id="412755"/>
    <lineage>
        <taxon>unclassified sequences</taxon>
        <taxon>metagenomes</taxon>
        <taxon>ecological metagenomes</taxon>
    </lineage>
</organism>
<evidence type="ECO:0000259" key="1">
    <source>
        <dbReference type="Pfam" id="PF02954"/>
    </source>
</evidence>
<dbReference type="EMBL" id="LAZR01016592">
    <property type="protein sequence ID" value="KKM03835.1"/>
    <property type="molecule type" value="Genomic_DNA"/>
</dbReference>
<feature type="domain" description="DNA binding HTH" evidence="1">
    <location>
        <begin position="27"/>
        <end position="54"/>
    </location>
</feature>
<protein>
    <recommendedName>
        <fullName evidence="1">DNA binding HTH domain-containing protein</fullName>
    </recommendedName>
</protein>
<proteinExistence type="predicted"/>
<dbReference type="AlphaFoldDB" id="A0A0F9GYH7"/>
<dbReference type="Pfam" id="PF02954">
    <property type="entry name" value="HTH_8"/>
    <property type="match status" value="1"/>
</dbReference>
<dbReference type="Gene3D" id="1.10.10.60">
    <property type="entry name" value="Homeodomain-like"/>
    <property type="match status" value="1"/>
</dbReference>
<reference evidence="2" key="1">
    <citation type="journal article" date="2015" name="Nature">
        <title>Complex archaea that bridge the gap between prokaryotes and eukaryotes.</title>
        <authorList>
            <person name="Spang A."/>
            <person name="Saw J.H."/>
            <person name="Jorgensen S.L."/>
            <person name="Zaremba-Niedzwiedzka K."/>
            <person name="Martijn J."/>
            <person name="Lind A.E."/>
            <person name="van Eijk R."/>
            <person name="Schleper C."/>
            <person name="Guy L."/>
            <person name="Ettema T.J."/>
        </authorList>
    </citation>
    <scope>NUCLEOTIDE SEQUENCE</scope>
</reference>
<dbReference type="InterPro" id="IPR002197">
    <property type="entry name" value="HTH_Fis"/>
</dbReference>